<evidence type="ECO:0000313" key="1">
    <source>
        <dbReference type="EMBL" id="MED6137161.1"/>
    </source>
</evidence>
<sequence>MHVSKALHNGARYPTRSYRDVVMGDKDGDGGTYNLRTEDKTSGNGDWYDIVEVKLMGTQKPAKFGAEVTKESARNEKIAKKSLKAKSRAYAYALPCLGRHVLAGIGPYQWPHLCL</sequence>
<accession>A0ABU6SL76</accession>
<keyword evidence="2" id="KW-1185">Reference proteome</keyword>
<comment type="caution">
    <text evidence="1">The sequence shown here is derived from an EMBL/GenBank/DDBJ whole genome shotgun (WGS) entry which is preliminary data.</text>
</comment>
<gene>
    <name evidence="1" type="ORF">PIB30_062450</name>
</gene>
<name>A0ABU6SL76_9FABA</name>
<protein>
    <submittedName>
        <fullName evidence="1">Uncharacterized protein</fullName>
    </submittedName>
</protein>
<organism evidence="1 2">
    <name type="scientific">Stylosanthes scabra</name>
    <dbReference type="NCBI Taxonomy" id="79078"/>
    <lineage>
        <taxon>Eukaryota</taxon>
        <taxon>Viridiplantae</taxon>
        <taxon>Streptophyta</taxon>
        <taxon>Embryophyta</taxon>
        <taxon>Tracheophyta</taxon>
        <taxon>Spermatophyta</taxon>
        <taxon>Magnoliopsida</taxon>
        <taxon>eudicotyledons</taxon>
        <taxon>Gunneridae</taxon>
        <taxon>Pentapetalae</taxon>
        <taxon>rosids</taxon>
        <taxon>fabids</taxon>
        <taxon>Fabales</taxon>
        <taxon>Fabaceae</taxon>
        <taxon>Papilionoideae</taxon>
        <taxon>50 kb inversion clade</taxon>
        <taxon>dalbergioids sensu lato</taxon>
        <taxon>Dalbergieae</taxon>
        <taxon>Pterocarpus clade</taxon>
        <taxon>Stylosanthes</taxon>
    </lineage>
</organism>
<reference evidence="1 2" key="1">
    <citation type="journal article" date="2023" name="Plants (Basel)">
        <title>Bridging the Gap: Combining Genomics and Transcriptomics Approaches to Understand Stylosanthes scabra, an Orphan Legume from the Brazilian Caatinga.</title>
        <authorList>
            <person name="Ferreira-Neto J.R.C."/>
            <person name="da Silva M.D."/>
            <person name="Binneck E."/>
            <person name="de Melo N.F."/>
            <person name="da Silva R.H."/>
            <person name="de Melo A.L.T.M."/>
            <person name="Pandolfi V."/>
            <person name="Bustamante F.O."/>
            <person name="Brasileiro-Vidal A.C."/>
            <person name="Benko-Iseppon A.M."/>
        </authorList>
    </citation>
    <scope>NUCLEOTIDE SEQUENCE [LARGE SCALE GENOMIC DNA]</scope>
    <source>
        <tissue evidence="1">Leaves</tissue>
    </source>
</reference>
<evidence type="ECO:0000313" key="2">
    <source>
        <dbReference type="Proteomes" id="UP001341840"/>
    </source>
</evidence>
<dbReference type="EMBL" id="JASCZI010060995">
    <property type="protein sequence ID" value="MED6137161.1"/>
    <property type="molecule type" value="Genomic_DNA"/>
</dbReference>
<dbReference type="Proteomes" id="UP001341840">
    <property type="component" value="Unassembled WGS sequence"/>
</dbReference>
<proteinExistence type="predicted"/>